<dbReference type="OrthoDB" id="9781616at2"/>
<keyword evidence="2" id="KW-1185">Reference proteome</keyword>
<dbReference type="EMBL" id="AP014924">
    <property type="protein sequence ID" value="BAS28955.1"/>
    <property type="molecule type" value="Genomic_DNA"/>
</dbReference>
<dbReference type="KEGG" id="lpil:LIP_3127"/>
<gene>
    <name evidence="1" type="ORF">LIP_3127</name>
</gene>
<dbReference type="PANTHER" id="PTHR36454:SF1">
    <property type="entry name" value="DUF1015 DOMAIN-CONTAINING PROTEIN"/>
    <property type="match status" value="1"/>
</dbReference>
<dbReference type="InterPro" id="IPR008323">
    <property type="entry name" value="UCP033563"/>
</dbReference>
<evidence type="ECO:0008006" key="3">
    <source>
        <dbReference type="Google" id="ProtNLM"/>
    </source>
</evidence>
<dbReference type="STRING" id="1555112.LIP_3127"/>
<proteinExistence type="predicted"/>
<name>A0A0K2SPA4_LIMPI</name>
<dbReference type="AlphaFoldDB" id="A0A0K2SPA4"/>
<reference evidence="2" key="1">
    <citation type="submission" date="2015-07" db="EMBL/GenBank/DDBJ databases">
        <title>Complete genome sequence and phylogenetic analysis of Limnochorda pilosa.</title>
        <authorList>
            <person name="Watanabe M."/>
            <person name="Kojima H."/>
            <person name="Fukui M."/>
        </authorList>
    </citation>
    <scope>NUCLEOTIDE SEQUENCE [LARGE SCALE GENOMIC DNA]</scope>
    <source>
        <strain evidence="2">HC45</strain>
    </source>
</reference>
<dbReference type="Pfam" id="PF06245">
    <property type="entry name" value="DUF1015"/>
    <property type="match status" value="1"/>
</dbReference>
<accession>A0A0K2SPA4</accession>
<dbReference type="Proteomes" id="UP000065807">
    <property type="component" value="Chromosome"/>
</dbReference>
<evidence type="ECO:0000313" key="1">
    <source>
        <dbReference type="EMBL" id="BAS28955.1"/>
    </source>
</evidence>
<evidence type="ECO:0000313" key="2">
    <source>
        <dbReference type="Proteomes" id="UP000065807"/>
    </source>
</evidence>
<protein>
    <recommendedName>
        <fullName evidence="3">SpoOJ/ParA/ParB/repB family protein</fullName>
    </recommendedName>
</protein>
<dbReference type="RefSeq" id="WP_068140057.1">
    <property type="nucleotide sequence ID" value="NZ_AP014924.1"/>
</dbReference>
<organism evidence="1 2">
    <name type="scientific">Limnochorda pilosa</name>
    <dbReference type="NCBI Taxonomy" id="1555112"/>
    <lineage>
        <taxon>Bacteria</taxon>
        <taxon>Bacillati</taxon>
        <taxon>Bacillota</taxon>
        <taxon>Limnochordia</taxon>
        <taxon>Limnochordales</taxon>
        <taxon>Limnochordaceae</taxon>
        <taxon>Limnochorda</taxon>
    </lineage>
</organism>
<reference evidence="2" key="2">
    <citation type="journal article" date="2016" name="Int. J. Syst. Evol. Microbiol.">
        <title>Complete genome sequence and cell structure of Limnochorda pilosa, a Gram-negative spore-former within the phylum Firmicutes.</title>
        <authorList>
            <person name="Watanabe M."/>
            <person name="Kojima H."/>
            <person name="Fukui M."/>
        </authorList>
    </citation>
    <scope>NUCLEOTIDE SEQUENCE [LARGE SCALE GENOMIC DNA]</scope>
    <source>
        <strain evidence="2">HC45</strain>
    </source>
</reference>
<sequence>MPEIRPFRAVRYDPGRAGRLEDVLAPPYDVIDPTLQDQLYERSPRNIVRLVLGRTFPGDGGASNRYTRAAALYRRWRETGILVADPEPALYLYAQRYAWRGGEHLTWGWVGAVRLEEPGKTFLPHEATLPGPKADRLALWQAARAEFSQVFGLYHRPDPSERELAQAVMGDAPLEQFTDDRGVEHRVWRVAGGLEPERLAADLRPLQVVLADGHHRFETAVALARGPLGTLPGAAWAALWLVNTALSPVTVLPTHRVLENGPGVPGWDDLLARARERFRVEPLAPAGAAEGAATGAAHPRISEPEEPGVVHLVGPDGSAWRLATPPDRSPELAVTMLHRELLDPILKGLAGSQAEGFERFLRFTHDGEEARRWVATGEGRAAFLLPALDGEAVRRAAETVGRLPQKSTYFYPKAPSGLLIYDLEESLGKL</sequence>
<dbReference type="PANTHER" id="PTHR36454">
    <property type="entry name" value="LMO2823 PROTEIN"/>
    <property type="match status" value="1"/>
</dbReference>